<proteinExistence type="predicted"/>
<accession>A0AAW0UH75</accession>
<feature type="compositionally biased region" description="Polar residues" evidence="1">
    <location>
        <begin position="52"/>
        <end position="66"/>
    </location>
</feature>
<dbReference type="EMBL" id="JARAKH010000013">
    <property type="protein sequence ID" value="KAK8397547.1"/>
    <property type="molecule type" value="Genomic_DNA"/>
</dbReference>
<evidence type="ECO:0000313" key="2">
    <source>
        <dbReference type="EMBL" id="KAK8397547.1"/>
    </source>
</evidence>
<organism evidence="2 3">
    <name type="scientific">Scylla paramamosain</name>
    <name type="common">Mud crab</name>
    <dbReference type="NCBI Taxonomy" id="85552"/>
    <lineage>
        <taxon>Eukaryota</taxon>
        <taxon>Metazoa</taxon>
        <taxon>Ecdysozoa</taxon>
        <taxon>Arthropoda</taxon>
        <taxon>Crustacea</taxon>
        <taxon>Multicrustacea</taxon>
        <taxon>Malacostraca</taxon>
        <taxon>Eumalacostraca</taxon>
        <taxon>Eucarida</taxon>
        <taxon>Decapoda</taxon>
        <taxon>Pleocyemata</taxon>
        <taxon>Brachyura</taxon>
        <taxon>Eubrachyura</taxon>
        <taxon>Portunoidea</taxon>
        <taxon>Portunidae</taxon>
        <taxon>Portuninae</taxon>
        <taxon>Scylla</taxon>
    </lineage>
</organism>
<sequence length="311" mass="35625">MPDNIRLILADDEFTHPRQLAARADVLWQAKQQDETSITNITTVTQRYVRTTSTRPESCQPIPTRNGQRHPLREERSTLDSCQRKQHQDIRHTHHPTLNFNTRRFKWTFTIADVSRPLLGADFLRAHSLLVIQRHLNQLTFATPCNQRLISTLSCSNNVYAKILMDYPDIVKPQFHLAVPKHDAMDHITTTGPTQHARARKLPPDELSQAEEEFRKMEEMGIVADGRGRENNARLTRQSEGLIRLGRQSHYFPGSLFVTSVGGFSRSPCPSRRLFRYPQGSRTTRRCRLDALCSCPIHASTAQLEGNTRVT</sequence>
<reference evidence="2 3" key="1">
    <citation type="submission" date="2023-03" db="EMBL/GenBank/DDBJ databases">
        <title>High-quality genome of Scylla paramamosain provides insights in environmental adaptation.</title>
        <authorList>
            <person name="Zhang L."/>
        </authorList>
    </citation>
    <scope>NUCLEOTIDE SEQUENCE [LARGE SCALE GENOMIC DNA]</scope>
    <source>
        <strain evidence="2">LZ_2023a</strain>
        <tissue evidence="2">Muscle</tissue>
    </source>
</reference>
<dbReference type="Proteomes" id="UP001487740">
    <property type="component" value="Unassembled WGS sequence"/>
</dbReference>
<name>A0AAW0UH75_SCYPA</name>
<evidence type="ECO:0000313" key="3">
    <source>
        <dbReference type="Proteomes" id="UP001487740"/>
    </source>
</evidence>
<gene>
    <name evidence="2" type="ORF">O3P69_004364</name>
</gene>
<protein>
    <submittedName>
        <fullName evidence="2">Uncharacterized protein</fullName>
    </submittedName>
</protein>
<comment type="caution">
    <text evidence="2">The sequence shown here is derived from an EMBL/GenBank/DDBJ whole genome shotgun (WGS) entry which is preliminary data.</text>
</comment>
<evidence type="ECO:0000256" key="1">
    <source>
        <dbReference type="SAM" id="MobiDB-lite"/>
    </source>
</evidence>
<dbReference type="AlphaFoldDB" id="A0AAW0UH75"/>
<feature type="region of interest" description="Disordered" evidence="1">
    <location>
        <begin position="52"/>
        <end position="76"/>
    </location>
</feature>
<keyword evidence="3" id="KW-1185">Reference proteome</keyword>